<keyword evidence="2" id="KW-1003">Cell membrane</keyword>
<dbReference type="RefSeq" id="WP_131171324.1">
    <property type="nucleotide sequence ID" value="NZ_FXTL01000003.1"/>
</dbReference>
<evidence type="ECO:0000256" key="2">
    <source>
        <dbReference type="ARBA" id="ARBA00022475"/>
    </source>
</evidence>
<dbReference type="CDD" id="cd06580">
    <property type="entry name" value="TM_PBP1_transp_TpRbsC_like"/>
    <property type="match status" value="1"/>
</dbReference>
<dbReference type="EMBL" id="SDMR01000003">
    <property type="protein sequence ID" value="TBT95672.1"/>
    <property type="molecule type" value="Genomic_DNA"/>
</dbReference>
<dbReference type="PROSITE" id="PS51257">
    <property type="entry name" value="PROKAR_LIPOPROTEIN"/>
    <property type="match status" value="1"/>
</dbReference>
<evidence type="ECO:0000256" key="5">
    <source>
        <dbReference type="ARBA" id="ARBA00023136"/>
    </source>
</evidence>
<dbReference type="GO" id="GO:0022857">
    <property type="term" value="F:transmembrane transporter activity"/>
    <property type="evidence" value="ECO:0007669"/>
    <property type="project" value="InterPro"/>
</dbReference>
<dbReference type="InterPro" id="IPR001851">
    <property type="entry name" value="ABC_transp_permease"/>
</dbReference>
<dbReference type="GO" id="GO:0005886">
    <property type="term" value="C:plasma membrane"/>
    <property type="evidence" value="ECO:0007669"/>
    <property type="project" value="UniProtKB-SubCell"/>
</dbReference>
<protein>
    <submittedName>
        <fullName evidence="7">ABC transporter permease</fullName>
    </submittedName>
</protein>
<feature type="transmembrane region" description="Helical" evidence="6">
    <location>
        <begin position="68"/>
        <end position="88"/>
    </location>
</feature>
<feature type="transmembrane region" description="Helical" evidence="6">
    <location>
        <begin position="124"/>
        <end position="143"/>
    </location>
</feature>
<proteinExistence type="predicted"/>
<feature type="transmembrane region" description="Helical" evidence="6">
    <location>
        <begin position="257"/>
        <end position="282"/>
    </location>
</feature>
<dbReference type="OrthoDB" id="9792579at2"/>
<evidence type="ECO:0000256" key="6">
    <source>
        <dbReference type="SAM" id="Phobius"/>
    </source>
</evidence>
<feature type="transmembrane region" description="Helical" evidence="6">
    <location>
        <begin position="163"/>
        <end position="192"/>
    </location>
</feature>
<keyword evidence="4 6" id="KW-1133">Transmembrane helix</keyword>
<name>A0A4Q9KMB4_PROTD</name>
<feature type="transmembrane region" description="Helical" evidence="6">
    <location>
        <begin position="94"/>
        <end position="117"/>
    </location>
</feature>
<dbReference type="AlphaFoldDB" id="A0A4Q9KMB4"/>
<feature type="transmembrane region" description="Helical" evidence="6">
    <location>
        <begin position="42"/>
        <end position="61"/>
    </location>
</feature>
<keyword evidence="5 6" id="KW-0472">Membrane</keyword>
<accession>A0A4Q9KMB4</accession>
<dbReference type="PANTHER" id="PTHR43370">
    <property type="entry name" value="SUGAR ABC TRANSPORTER INTEGRAL MEMBRANE PROTEIN-RELATED"/>
    <property type="match status" value="1"/>
</dbReference>
<keyword evidence="3 6" id="KW-0812">Transmembrane</keyword>
<keyword evidence="8" id="KW-1185">Reference proteome</keyword>
<organism evidence="7 8">
    <name type="scientific">Propioniciclava tarda</name>
    <dbReference type="NCBI Taxonomy" id="433330"/>
    <lineage>
        <taxon>Bacteria</taxon>
        <taxon>Bacillati</taxon>
        <taxon>Actinomycetota</taxon>
        <taxon>Actinomycetes</taxon>
        <taxon>Propionibacteriales</taxon>
        <taxon>Propionibacteriaceae</taxon>
        <taxon>Propioniciclava</taxon>
    </lineage>
</organism>
<feature type="transmembrane region" description="Helical" evidence="6">
    <location>
        <begin position="302"/>
        <end position="320"/>
    </location>
</feature>
<comment type="caution">
    <text evidence="7">The sequence shown here is derived from an EMBL/GenBank/DDBJ whole genome shotgun (WGS) entry which is preliminary data.</text>
</comment>
<feature type="transmembrane region" description="Helical" evidence="6">
    <location>
        <begin position="12"/>
        <end position="30"/>
    </location>
</feature>
<dbReference type="Pfam" id="PF02653">
    <property type="entry name" value="BPD_transp_2"/>
    <property type="match status" value="1"/>
</dbReference>
<evidence type="ECO:0000256" key="4">
    <source>
        <dbReference type="ARBA" id="ARBA00022989"/>
    </source>
</evidence>
<evidence type="ECO:0000256" key="1">
    <source>
        <dbReference type="ARBA" id="ARBA00004651"/>
    </source>
</evidence>
<dbReference type="PANTHER" id="PTHR43370:SF1">
    <property type="entry name" value="GUANOSINE ABC TRANSPORTER PERMEASE PROTEIN NUPQ"/>
    <property type="match status" value="1"/>
</dbReference>
<reference evidence="7 8" key="1">
    <citation type="submission" date="2019-01" db="EMBL/GenBank/DDBJ databases">
        <title>Lactibacter flavus gen. nov., sp. nov., a novel bacterium of the family Propionibacteriaceae isolated from raw milk and dairy products.</title>
        <authorList>
            <person name="Huptas C."/>
            <person name="Wenning M."/>
            <person name="Breitenwieser F."/>
            <person name="Doll E."/>
            <person name="Von Neubeck M."/>
            <person name="Busse H.-J."/>
            <person name="Scherer S."/>
        </authorList>
    </citation>
    <scope>NUCLEOTIDE SEQUENCE [LARGE SCALE GENOMIC DNA]</scope>
    <source>
        <strain evidence="8">DSM 22130 / JCM 15804 / WR061</strain>
    </source>
</reference>
<evidence type="ECO:0000313" key="7">
    <source>
        <dbReference type="EMBL" id="TBT95672.1"/>
    </source>
</evidence>
<evidence type="ECO:0000313" key="8">
    <source>
        <dbReference type="Proteomes" id="UP000291933"/>
    </source>
</evidence>
<comment type="subcellular location">
    <subcellularLocation>
        <location evidence="1">Cell membrane</location>
        <topology evidence="1">Multi-pass membrane protein</topology>
    </subcellularLocation>
</comment>
<gene>
    <name evidence="7" type="ORF">ET996_04300</name>
</gene>
<dbReference type="Proteomes" id="UP000291933">
    <property type="component" value="Unassembled WGS sequence"/>
</dbReference>
<evidence type="ECO:0000256" key="3">
    <source>
        <dbReference type="ARBA" id="ARBA00022692"/>
    </source>
</evidence>
<sequence>MTDFIRNNRVAVIGAAVVLLACIVLTLVAGTDSDIVRKTTSILRFAWTFAIPLVLAALVGVIGERSGVVNIGIEGQILASAFAGFFVAAASGSVWIGILAGLLTGMVMGAFLAWLCVRLRMDQIIAGVVLNIVATGITSFYYVQGKSLPSGVPVWEVPLLSKIPIIGPVFFRGGPIALGTLVVVVGLVFALFHTRWGLRTRAIGEYPTAADTAGINVNLMRFVNVTMAGLLAGAAGAVLSMEQSSTFERGMSAGKGFLALAIMIFGAWFPGRAFFAALFFGLMSGLASQLQADKVVNIPQQFINLLPFVLTLIILSVAAGRVRPPAASGQPFVKGEGS</sequence>